<evidence type="ECO:0000313" key="1">
    <source>
        <dbReference type="EMBL" id="AYV83766.1"/>
    </source>
</evidence>
<accession>A0A3G5A912</accession>
<organism evidence="1">
    <name type="scientific">Hyperionvirus sp</name>
    <dbReference type="NCBI Taxonomy" id="2487770"/>
    <lineage>
        <taxon>Viruses</taxon>
        <taxon>Varidnaviria</taxon>
        <taxon>Bamfordvirae</taxon>
        <taxon>Nucleocytoviricota</taxon>
        <taxon>Megaviricetes</taxon>
        <taxon>Imitervirales</taxon>
        <taxon>Mimiviridae</taxon>
        <taxon>Klosneuvirinae</taxon>
    </lineage>
</organism>
<name>A0A3G5A912_9VIRU</name>
<reference evidence="1" key="1">
    <citation type="submission" date="2018-10" db="EMBL/GenBank/DDBJ databases">
        <title>Hidden diversity of soil giant viruses.</title>
        <authorList>
            <person name="Schulz F."/>
            <person name="Alteio L."/>
            <person name="Goudeau D."/>
            <person name="Ryan E.M."/>
            <person name="Malmstrom R.R."/>
            <person name="Blanchard J."/>
            <person name="Woyke T."/>
        </authorList>
    </citation>
    <scope>NUCLEOTIDE SEQUENCE</scope>
    <source>
        <strain evidence="1">HYV1</strain>
    </source>
</reference>
<protein>
    <submittedName>
        <fullName evidence="1">Uncharacterized protein</fullName>
    </submittedName>
</protein>
<sequence>MEKLLRIPELRKRYFELFHVGEAKKEYYGSPVILANHIDFEEDDETTDKAPSKNFSPLGFLRSMKEGTHVHLLMHDRDILPEFDIVWSMITSINSESELESKWNLSLTSIITSWKYIKYFNIRYTDAIFLSWIKVFWHKFMTSPEYMTHASEIIEIIQVGLAHTNFIGDSSQKQFSDLATKLDKFFLVKYNKRSLLFLQKFVKNIEQAIHVKYDPNWNLTVCKDTIFKSNYSYKKYPIHCSSIANLIRTYILAGEIQIVNSEDFKAEIASEGKTTVANIEWQIDIETINCCVDELIAYDKEHKLIKLEEMKRIKKFYNLPEDTVKYAISIIKINSEGYEYKGYYAVHEILQYGTIVKRATQHLPIPQRLNVHVDSKSHKFEVTSIIDYTLQFYGIQTHSIIELVSILANSKHAKFIFDSESDIKPDKVAIRTNYFSISEFKYLLEQKKIDISKSTMAPSEIFREISLYSETGIFSFTENDKDSMYDASGIDSDGFGVIAISDLFYEDFSEFFWNAYKYNFCAILNDKFMLALYMSGAPMCIRFDSKYFIEELNYTIEQYNKLSIYTAKKYLKDQRPILASILTENQPEPDDPEPADD</sequence>
<gene>
    <name evidence="1" type="ORF">Hyperionvirus11_39</name>
</gene>
<dbReference type="EMBL" id="MK072393">
    <property type="protein sequence ID" value="AYV83766.1"/>
    <property type="molecule type" value="Genomic_DNA"/>
</dbReference>
<proteinExistence type="predicted"/>